<dbReference type="SUPFAM" id="SSF50998">
    <property type="entry name" value="Quinoprotein alcohol dehydrogenase-like"/>
    <property type="match status" value="1"/>
</dbReference>
<dbReference type="CDD" id="cd00200">
    <property type="entry name" value="WD40"/>
    <property type="match status" value="1"/>
</dbReference>
<feature type="repeat" description="WD" evidence="3">
    <location>
        <begin position="815"/>
        <end position="847"/>
    </location>
</feature>
<feature type="region of interest" description="Disordered" evidence="4">
    <location>
        <begin position="467"/>
        <end position="496"/>
    </location>
</feature>
<comment type="caution">
    <text evidence="5">The sequence shown here is derived from an EMBL/GenBank/DDBJ whole genome shotgun (WGS) entry which is preliminary data.</text>
</comment>
<dbReference type="InterPro" id="IPR020472">
    <property type="entry name" value="WD40_PAC1"/>
</dbReference>
<dbReference type="PROSITE" id="PS50082">
    <property type="entry name" value="WD_REPEATS_2"/>
    <property type="match status" value="4"/>
</dbReference>
<dbReference type="Gene3D" id="2.130.10.10">
    <property type="entry name" value="YVTN repeat-like/Quinoprotein amine dehydrogenase"/>
    <property type="match status" value="3"/>
</dbReference>
<dbReference type="STRING" id="74557.A0A1V9Y8Q1"/>
<keyword evidence="2" id="KW-0677">Repeat</keyword>
<keyword evidence="6" id="KW-1185">Reference proteome</keyword>
<evidence type="ECO:0000313" key="5">
    <source>
        <dbReference type="EMBL" id="OQR82105.1"/>
    </source>
</evidence>
<protein>
    <submittedName>
        <fullName evidence="5">Uncharacterized protein</fullName>
    </submittedName>
</protein>
<dbReference type="PANTHER" id="PTHR44525:SF1">
    <property type="entry name" value="WD REPEAT-CONTAINING PROTEIN 27"/>
    <property type="match status" value="1"/>
</dbReference>
<dbReference type="InterPro" id="IPR015943">
    <property type="entry name" value="WD40/YVTN_repeat-like_dom_sf"/>
</dbReference>
<dbReference type="InterPro" id="IPR042411">
    <property type="entry name" value="WDR27"/>
</dbReference>
<dbReference type="OrthoDB" id="20669at2759"/>
<dbReference type="PROSITE" id="PS51257">
    <property type="entry name" value="PROKAR_LIPOPROTEIN"/>
    <property type="match status" value="1"/>
</dbReference>
<dbReference type="Pfam" id="PF00400">
    <property type="entry name" value="WD40"/>
    <property type="match status" value="5"/>
</dbReference>
<evidence type="ECO:0000256" key="2">
    <source>
        <dbReference type="ARBA" id="ARBA00022737"/>
    </source>
</evidence>
<sequence>MTVIASRQWTLPASISFACASTRYAMAALEYRDCIVIKLWRCNDQDNQADMSNALELLGHKERVHFACFHPTTDFLCTVSTDCVLVWQIINENGILYATRNILIDNPKMQVNCVTFDATGALIAIALFSEVQVIQVQTSALFVTLEGHMSKITTCLFHPLKPHVLVTASEDRTFKVWDLSNQKLIYQSAILSAYSILHLCIHPSTGDIACAFGDGQLRVFDTNRYSNELASVNIAQYLDRIDKKKHVAQQMDKVLDSTQNVVSSLPPWARSQRASESAQARAFIEANAKLNPIPVILPGTEHLLEPMQETTCTILGLAYLSSDSSTIAMPKPFNSHDVEPLHEATYTLVIPTINYLLSINAFSYDIQVLHCFQDELPIPIGIAKQTAICTFGSLCDVWIISAFIPRLTYLQITCAQQQNNQEKVVLSMFPQTLPPAISILTQTFNRAPIKKSSKLDQPITFRKSIKSSGYGSEKPKAMKFKGLPKKTSKPTSDLPNHLKEYPVDANLISQLEKNAPHHKIHELAINQIEYSNDGKKIATASNDKLGQIISTSKPNSHVFVGHDKAVRSIHWSHSSNYLLTASNDGTARVWVDGSDVHSLLLPTSKQSKLIEITDANFFYMDKFIALAVGNALKLIQYDIDMAYAQGCISAKKTKKKAIEALENHSSAKTMASFRFENVQTLTGIACANAFLSHLIVATCSDRSIRIIDVAQSKTVRTIENSHSRPAHSIVLPRASSYVSHPPNYYDLMLTGACDSTVHLWDIRADNCVMRFAEHANRVHIIGLAFSPCMRYVVSGSEDKVAYMYDIRMGRSIVKLHGHTDVVSSIAFNPLKTQLVTAAFDGSIRFYNECTRQEE</sequence>
<evidence type="ECO:0000256" key="4">
    <source>
        <dbReference type="SAM" id="MobiDB-lite"/>
    </source>
</evidence>
<organism evidence="5 6">
    <name type="scientific">Thraustotheca clavata</name>
    <dbReference type="NCBI Taxonomy" id="74557"/>
    <lineage>
        <taxon>Eukaryota</taxon>
        <taxon>Sar</taxon>
        <taxon>Stramenopiles</taxon>
        <taxon>Oomycota</taxon>
        <taxon>Saprolegniomycetes</taxon>
        <taxon>Saprolegniales</taxon>
        <taxon>Achlyaceae</taxon>
        <taxon>Thraustotheca</taxon>
    </lineage>
</organism>
<dbReference type="InterPro" id="IPR001680">
    <property type="entry name" value="WD40_rpt"/>
</dbReference>
<feature type="repeat" description="WD" evidence="3">
    <location>
        <begin position="145"/>
        <end position="187"/>
    </location>
</feature>
<dbReference type="Proteomes" id="UP000243217">
    <property type="component" value="Unassembled WGS sequence"/>
</dbReference>
<accession>A0A1V9Y8Q1</accession>
<reference evidence="5 6" key="1">
    <citation type="journal article" date="2014" name="Genome Biol. Evol.">
        <title>The secreted proteins of Achlya hypogyna and Thraustotheca clavata identify the ancestral oomycete secretome and reveal gene acquisitions by horizontal gene transfer.</title>
        <authorList>
            <person name="Misner I."/>
            <person name="Blouin N."/>
            <person name="Leonard G."/>
            <person name="Richards T.A."/>
            <person name="Lane C.E."/>
        </authorList>
    </citation>
    <scope>NUCLEOTIDE SEQUENCE [LARGE SCALE GENOMIC DNA]</scope>
    <source>
        <strain evidence="5 6">ATCC 34112</strain>
    </source>
</reference>
<gene>
    <name evidence="5" type="ORF">THRCLA_11123</name>
</gene>
<dbReference type="InterPro" id="IPR011047">
    <property type="entry name" value="Quinoprotein_ADH-like_sf"/>
</dbReference>
<feature type="repeat" description="WD" evidence="3">
    <location>
        <begin position="559"/>
        <end position="590"/>
    </location>
</feature>
<proteinExistence type="predicted"/>
<evidence type="ECO:0000256" key="1">
    <source>
        <dbReference type="ARBA" id="ARBA00022574"/>
    </source>
</evidence>
<feature type="repeat" description="WD" evidence="3">
    <location>
        <begin position="747"/>
        <end position="770"/>
    </location>
</feature>
<name>A0A1V9Y8Q1_9STRA</name>
<dbReference type="PANTHER" id="PTHR44525">
    <property type="entry name" value="WD REPEAT-CONTAINING PROTEIN 27"/>
    <property type="match status" value="1"/>
</dbReference>
<dbReference type="AlphaFoldDB" id="A0A1V9Y8Q1"/>
<dbReference type="SMART" id="SM00320">
    <property type="entry name" value="WD40"/>
    <property type="match status" value="9"/>
</dbReference>
<feature type="compositionally biased region" description="Basic residues" evidence="4">
    <location>
        <begin position="477"/>
        <end position="488"/>
    </location>
</feature>
<dbReference type="EMBL" id="JNBS01004837">
    <property type="protein sequence ID" value="OQR82105.1"/>
    <property type="molecule type" value="Genomic_DNA"/>
</dbReference>
<dbReference type="PROSITE" id="PS50294">
    <property type="entry name" value="WD_REPEATS_REGION"/>
    <property type="match status" value="3"/>
</dbReference>
<evidence type="ECO:0000256" key="3">
    <source>
        <dbReference type="PROSITE-ProRule" id="PRU00221"/>
    </source>
</evidence>
<evidence type="ECO:0000313" key="6">
    <source>
        <dbReference type="Proteomes" id="UP000243217"/>
    </source>
</evidence>
<dbReference type="PRINTS" id="PR00320">
    <property type="entry name" value="GPROTEINBRPT"/>
</dbReference>
<keyword evidence="1 3" id="KW-0853">WD repeat</keyword>